<dbReference type="SUPFAM" id="SSF81631">
    <property type="entry name" value="PAP/OAS1 substrate-binding domain"/>
    <property type="match status" value="1"/>
</dbReference>
<dbReference type="GO" id="GO:0031123">
    <property type="term" value="P:RNA 3'-end processing"/>
    <property type="evidence" value="ECO:0007669"/>
    <property type="project" value="TreeGrafter"/>
</dbReference>
<evidence type="ECO:0000259" key="5">
    <source>
        <dbReference type="Pfam" id="PF22600"/>
    </source>
</evidence>
<evidence type="ECO:0000313" key="6">
    <source>
        <dbReference type="EMBL" id="CAE0361239.1"/>
    </source>
</evidence>
<evidence type="ECO:0000256" key="1">
    <source>
        <dbReference type="ARBA" id="ARBA00022723"/>
    </source>
</evidence>
<dbReference type="EMBL" id="HBIJ01002862">
    <property type="protein sequence ID" value="CAE0361239.1"/>
    <property type="molecule type" value="Transcribed_RNA"/>
</dbReference>
<dbReference type="Gene3D" id="3.30.460.10">
    <property type="entry name" value="Beta Polymerase, domain 2"/>
    <property type="match status" value="1"/>
</dbReference>
<accession>A0A7S3JPY7</accession>
<feature type="region of interest" description="Disordered" evidence="3">
    <location>
        <begin position="805"/>
        <end position="870"/>
    </location>
</feature>
<feature type="region of interest" description="Disordered" evidence="3">
    <location>
        <begin position="380"/>
        <end position="401"/>
    </location>
</feature>
<dbReference type="SUPFAM" id="SSF81301">
    <property type="entry name" value="Nucleotidyltransferase"/>
    <property type="match status" value="1"/>
</dbReference>
<dbReference type="GO" id="GO:1990817">
    <property type="term" value="F:poly(A) RNA polymerase activity"/>
    <property type="evidence" value="ECO:0007669"/>
    <property type="project" value="InterPro"/>
</dbReference>
<dbReference type="PANTHER" id="PTHR23092">
    <property type="entry name" value="POLY(A) RNA POLYMERASE"/>
    <property type="match status" value="1"/>
</dbReference>
<dbReference type="Pfam" id="PF22600">
    <property type="entry name" value="MTPAP-like_central"/>
    <property type="match status" value="1"/>
</dbReference>
<sequence>MPVTKELEDLALWTYQVYPKASESTSQLARKEMWRWWGNLDARARSEALRTTDSVVIGLASKVARESVPFELEVPRRKSSSNNNIGAAHLSRPSLHHHVQHPRYRPVNCSSNGPEIESSRLALDFQVASCELLSSCKLILDGSALPQSKGAIRDKQLGKSLLSTNGSMESSWRGVEEAPSCVVCLEIGATLQDRILELFDVIARRRAFSVAACPSSVNDTWWRAAWFKAYTFVTPAQYIANLGESLLWRAFWADHEHALQKGAVGSVTHSNVSTLAKSDESILWPEDKSERVKSLGIALRRALHREFAGTTERQKLISALTCLIALGSKGQLTEVPLAAREKDIVLRASIHLELLKLRADAAAQRALETYATPALITDTKMTSSARRKKKKKKNNKKISTKETVLSQSCSLIREERAALRLGRWYRGRRPRRHSEGEIRCLHTSAGVVLLEQLGDKINTSDEDDDGSWKRVSSTTSSFACPTVAHNIQHLRENRGNARCVSQSSSSSIPFPRKPLSVQPKPISVDKRLFTRKTAAPDITSYSDALRGVKLTERRNMIVVGDEPVNDEDACVRDAVTPDNVAENARVRGLTHQASILSSKQTDETLTVWRLVKANLQLRRDRLRLEAEVSRLHMEMATLRGPAMSSGIAPRPPEPKVHQPIISVAADDSGPPVLQPIPPPRLVYVYPPSLPVVSTAPALGIPCQQATPHTIQQQQQQQMSHYDGASDDGRLTIRSDLGLHVGFNKPNTLEAVREGDVLLGQLQTKHNAHSLRRASSRNENSADNSWHAGGTRFVCGADSLEDDNFDEEETLSTQDDPSEHDDPPVTDNGSGPSRQTLVEAGGADGTEYPIGDHEDITTTKPPSLTVDDDPIEDPLLMEDESCSDYDPSSVVAVNPVPVASAVPIPHTEERLNTSQQQLQYKTPICSGSNHHPATRAPWRREVVVEEALFSSSSRLANDIHAFAEQVSRRQRSRESAWRAARERVRDVARALWPRARVEPYGSCVTRLSLADASSDLDLVIRLPRVRLATPAMTPGDLEGRNAVKETWPQELARRLLKEKWVQPDSVQTIGTAFVPIVKLLTVPLGDTNEVVKLDVSFEAPWHRGLDANRLVLKMLDDTPAARPLLLVLKQHTVNRGLCASYTGGLSSYALTLLVARYLHEQPSRPTDPGALLLGFLDFYAHRFDPRKTGISVGRRCFFARAELGTAPRHAVNHRGSFHFDPLYVEDPLSPGNNVGRNCFRIAQIQRAWSEAFFALTEAIRRQSRPVYRGTSREQRRPSLLASIIGTPFVMPQCTHSALPISNSVQ</sequence>
<dbReference type="PANTHER" id="PTHR23092:SF48">
    <property type="entry name" value="NUCLEOTIDYLTRANSFERASE FAMILY PROTEIN"/>
    <property type="match status" value="1"/>
</dbReference>
<feature type="compositionally biased region" description="Polar residues" evidence="3">
    <location>
        <begin position="826"/>
        <end position="835"/>
    </location>
</feature>
<keyword evidence="2" id="KW-0460">Magnesium</keyword>
<dbReference type="InterPro" id="IPR043519">
    <property type="entry name" value="NT_sf"/>
</dbReference>
<evidence type="ECO:0000256" key="2">
    <source>
        <dbReference type="ARBA" id="ARBA00022842"/>
    </source>
</evidence>
<dbReference type="GO" id="GO:0005730">
    <property type="term" value="C:nucleolus"/>
    <property type="evidence" value="ECO:0007669"/>
    <property type="project" value="TreeGrafter"/>
</dbReference>
<dbReference type="Gene3D" id="1.10.1410.10">
    <property type="match status" value="1"/>
</dbReference>
<feature type="region of interest" description="Disordered" evidence="3">
    <location>
        <begin position="767"/>
        <end position="787"/>
    </location>
</feature>
<dbReference type="Pfam" id="PF03828">
    <property type="entry name" value="PAP_assoc"/>
    <property type="match status" value="1"/>
</dbReference>
<dbReference type="GO" id="GO:0031499">
    <property type="term" value="C:TRAMP complex"/>
    <property type="evidence" value="ECO:0007669"/>
    <property type="project" value="TreeGrafter"/>
</dbReference>
<dbReference type="GO" id="GO:0043634">
    <property type="term" value="P:polyadenylation-dependent ncRNA catabolic process"/>
    <property type="evidence" value="ECO:0007669"/>
    <property type="project" value="TreeGrafter"/>
</dbReference>
<feature type="domain" description="Poly(A) RNA polymerase mitochondrial-like central palm" evidence="5">
    <location>
        <begin position="956"/>
        <end position="1097"/>
    </location>
</feature>
<dbReference type="InterPro" id="IPR045862">
    <property type="entry name" value="Trf4-like"/>
</dbReference>
<proteinExistence type="predicted"/>
<reference evidence="6" key="1">
    <citation type="submission" date="2021-01" db="EMBL/GenBank/DDBJ databases">
        <authorList>
            <person name="Corre E."/>
            <person name="Pelletier E."/>
            <person name="Niang G."/>
            <person name="Scheremetjew M."/>
            <person name="Finn R."/>
            <person name="Kale V."/>
            <person name="Holt S."/>
            <person name="Cochrane G."/>
            <person name="Meng A."/>
            <person name="Brown T."/>
            <person name="Cohen L."/>
        </authorList>
    </citation>
    <scope>NUCLEOTIDE SEQUENCE</scope>
    <source>
        <strain evidence="6">CCMP1510</strain>
    </source>
</reference>
<organism evidence="6">
    <name type="scientific">Aureoumbra lagunensis</name>
    <dbReference type="NCBI Taxonomy" id="44058"/>
    <lineage>
        <taxon>Eukaryota</taxon>
        <taxon>Sar</taxon>
        <taxon>Stramenopiles</taxon>
        <taxon>Ochrophyta</taxon>
        <taxon>Pelagophyceae</taxon>
        <taxon>Pelagomonadales</taxon>
        <taxon>Aureoumbra</taxon>
    </lineage>
</organism>
<name>A0A7S3JPY7_9STRA</name>
<gene>
    <name evidence="6" type="ORF">ALAG00032_LOCUS1972</name>
</gene>
<dbReference type="CDD" id="cd05402">
    <property type="entry name" value="NT_PAP_TUTase"/>
    <property type="match status" value="1"/>
</dbReference>
<feature type="region of interest" description="Disordered" evidence="3">
    <location>
        <begin position="74"/>
        <end position="111"/>
    </location>
</feature>
<keyword evidence="1" id="KW-0479">Metal-binding</keyword>
<dbReference type="GO" id="GO:0046872">
    <property type="term" value="F:metal ion binding"/>
    <property type="evidence" value="ECO:0007669"/>
    <property type="project" value="UniProtKB-KW"/>
</dbReference>
<evidence type="ECO:0008006" key="7">
    <source>
        <dbReference type="Google" id="ProtNLM"/>
    </source>
</evidence>
<protein>
    <recommendedName>
        <fullName evidence="7">Polymerase nucleotidyl transferase domain-containing protein</fullName>
    </recommendedName>
</protein>
<feature type="compositionally biased region" description="Basic residues" evidence="3">
    <location>
        <begin position="94"/>
        <end position="104"/>
    </location>
</feature>
<feature type="domain" description="PAP-associated" evidence="4">
    <location>
        <begin position="1168"/>
        <end position="1231"/>
    </location>
</feature>
<feature type="compositionally biased region" description="Basic residues" evidence="3">
    <location>
        <begin position="385"/>
        <end position="398"/>
    </location>
</feature>
<evidence type="ECO:0000256" key="3">
    <source>
        <dbReference type="SAM" id="MobiDB-lite"/>
    </source>
</evidence>
<dbReference type="InterPro" id="IPR054708">
    <property type="entry name" value="MTPAP-like_central"/>
</dbReference>
<dbReference type="InterPro" id="IPR002058">
    <property type="entry name" value="PAP_assoc"/>
</dbReference>
<evidence type="ECO:0000259" key="4">
    <source>
        <dbReference type="Pfam" id="PF03828"/>
    </source>
</evidence>
<dbReference type="GO" id="GO:0003729">
    <property type="term" value="F:mRNA binding"/>
    <property type="evidence" value="ECO:0007669"/>
    <property type="project" value="TreeGrafter"/>
</dbReference>